<gene>
    <name evidence="1" type="ORF">RAG0_02072</name>
</gene>
<sequence>MRLSSEIRFHSGRLRRSTTKPMPDSLKLMRSEELLRIKQGRPEEELDRSKLLKDHRAGLYSKGRRGPELACSVTESLGGGIGYQIDEVGRKWAIDDLVELLEKEETRRRDEESEN</sequence>
<organism evidence="1 2">
    <name type="scientific">Rhynchosporium agropyri</name>
    <dbReference type="NCBI Taxonomy" id="914238"/>
    <lineage>
        <taxon>Eukaryota</taxon>
        <taxon>Fungi</taxon>
        <taxon>Dikarya</taxon>
        <taxon>Ascomycota</taxon>
        <taxon>Pezizomycotina</taxon>
        <taxon>Leotiomycetes</taxon>
        <taxon>Helotiales</taxon>
        <taxon>Ploettnerulaceae</taxon>
        <taxon>Rhynchosporium</taxon>
    </lineage>
</organism>
<protein>
    <submittedName>
        <fullName evidence="1">Uncharacterized protein</fullName>
    </submittedName>
</protein>
<dbReference type="AlphaFoldDB" id="A0A1E1K0B6"/>
<evidence type="ECO:0000313" key="1">
    <source>
        <dbReference type="EMBL" id="CZS91451.1"/>
    </source>
</evidence>
<evidence type="ECO:0000313" key="2">
    <source>
        <dbReference type="Proteomes" id="UP000178912"/>
    </source>
</evidence>
<dbReference type="EMBL" id="FJUX01000008">
    <property type="protein sequence ID" value="CZS91451.1"/>
    <property type="molecule type" value="Genomic_DNA"/>
</dbReference>
<keyword evidence="2" id="KW-1185">Reference proteome</keyword>
<reference evidence="2" key="1">
    <citation type="submission" date="2016-03" db="EMBL/GenBank/DDBJ databases">
        <authorList>
            <person name="Guldener U."/>
        </authorList>
    </citation>
    <scope>NUCLEOTIDE SEQUENCE [LARGE SCALE GENOMIC DNA]</scope>
    <source>
        <strain evidence="2">04CH-RAC-A.6.1</strain>
    </source>
</reference>
<proteinExistence type="predicted"/>
<dbReference type="Proteomes" id="UP000178912">
    <property type="component" value="Unassembled WGS sequence"/>
</dbReference>
<accession>A0A1E1K0B6</accession>
<name>A0A1E1K0B6_9HELO</name>